<dbReference type="GO" id="GO:0003951">
    <property type="term" value="F:NAD+ kinase activity"/>
    <property type="evidence" value="ECO:0007669"/>
    <property type="project" value="InterPro"/>
</dbReference>
<keyword evidence="1" id="KW-0418">Kinase</keyword>
<gene>
    <name evidence="1" type="ORF">AAG747_23640</name>
</gene>
<dbReference type="PANTHER" id="PTHR13158">
    <property type="match status" value="1"/>
</dbReference>
<dbReference type="EMBL" id="JBDKWZ010000018">
    <property type="protein sequence ID" value="MEN7550934.1"/>
    <property type="molecule type" value="Genomic_DNA"/>
</dbReference>
<dbReference type="SUPFAM" id="SSF111331">
    <property type="entry name" value="NAD kinase/diacylglycerol kinase-like"/>
    <property type="match status" value="1"/>
</dbReference>
<dbReference type="PANTHER" id="PTHR13158:SF5">
    <property type="entry name" value="NAD KINASE 2, MITOCHONDRIAL"/>
    <property type="match status" value="1"/>
</dbReference>
<dbReference type="AlphaFoldDB" id="A0AAW9S173"/>
<sequence>MDFDRIILVKSKTRLEQLVERFNSKAQAKFYIEHNGGDFAAYEAEHNTFYESLLTVQKSLTQTLKTTVLDKTYLPSFLFAPADLVVVIGQDGLVANTAKYAGSNPVLAINPDPQRNNGVLLPFTIETFQTGIQKALKAQASFKQITLAEAQLNDGQKLLAFNDFYIGKSNHTSARYKLSFRGQTEVQSSSGLIVSTGAGATGWLSSVFNELNGLFSFLGLDQSPCSYAMNWDEDRLCFIVREPFKSPYTGANLVAGSVTTESQLVIESQMPDDGVIFSDGILEDFIAFNSGKTVTISTAKEKVKLYQN</sequence>
<dbReference type="GO" id="GO:0019674">
    <property type="term" value="P:NAD+ metabolic process"/>
    <property type="evidence" value="ECO:0007669"/>
    <property type="project" value="InterPro"/>
</dbReference>
<dbReference type="Gene3D" id="2.60.200.30">
    <property type="entry name" value="Probable inorganic polyphosphate/atp-NAD kinase, domain 2"/>
    <property type="match status" value="1"/>
</dbReference>
<dbReference type="InterPro" id="IPR016064">
    <property type="entry name" value="NAD/diacylglycerol_kinase_sf"/>
</dbReference>
<accession>A0AAW9S173</accession>
<reference evidence="1 2" key="1">
    <citation type="submission" date="2024-04" db="EMBL/GenBank/DDBJ databases">
        <title>Novel genus in family Flammeovirgaceae.</title>
        <authorList>
            <person name="Nguyen T.H."/>
            <person name="Vuong T.Q."/>
            <person name="Le H."/>
            <person name="Kim S.-G."/>
        </authorList>
    </citation>
    <scope>NUCLEOTIDE SEQUENCE [LARGE SCALE GENOMIC DNA]</scope>
    <source>
        <strain evidence="1 2">JCM 23209</strain>
    </source>
</reference>
<evidence type="ECO:0000313" key="1">
    <source>
        <dbReference type="EMBL" id="MEN7550934.1"/>
    </source>
</evidence>
<comment type="caution">
    <text evidence="1">The sequence shown here is derived from an EMBL/GenBank/DDBJ whole genome shotgun (WGS) entry which is preliminary data.</text>
</comment>
<proteinExistence type="predicted"/>
<dbReference type="InterPro" id="IPR017438">
    <property type="entry name" value="ATP-NAD_kinase_N"/>
</dbReference>
<organism evidence="1 2">
    <name type="scientific">Rapidithrix thailandica</name>
    <dbReference type="NCBI Taxonomy" id="413964"/>
    <lineage>
        <taxon>Bacteria</taxon>
        <taxon>Pseudomonadati</taxon>
        <taxon>Bacteroidota</taxon>
        <taxon>Cytophagia</taxon>
        <taxon>Cytophagales</taxon>
        <taxon>Flammeovirgaceae</taxon>
        <taxon>Rapidithrix</taxon>
    </lineage>
</organism>
<dbReference type="InterPro" id="IPR017437">
    <property type="entry name" value="ATP-NAD_kinase_PpnK-typ_C"/>
</dbReference>
<keyword evidence="2" id="KW-1185">Reference proteome</keyword>
<dbReference type="RefSeq" id="WP_346823716.1">
    <property type="nucleotide sequence ID" value="NZ_JBDKWZ010000018.1"/>
</dbReference>
<evidence type="ECO:0000313" key="2">
    <source>
        <dbReference type="Proteomes" id="UP001403385"/>
    </source>
</evidence>
<dbReference type="Proteomes" id="UP001403385">
    <property type="component" value="Unassembled WGS sequence"/>
</dbReference>
<keyword evidence="1" id="KW-0808">Transferase</keyword>
<dbReference type="Gene3D" id="3.40.50.10330">
    <property type="entry name" value="Probable inorganic polyphosphate/atp-NAD kinase, domain 1"/>
    <property type="match status" value="1"/>
</dbReference>
<protein>
    <submittedName>
        <fullName evidence="1">Sugar kinase</fullName>
    </submittedName>
</protein>
<name>A0AAW9S173_9BACT</name>